<accession>A0A0F9X9L4</accession>
<name>A0A0F9X9L4_9ZZZZ</name>
<protein>
    <submittedName>
        <fullName evidence="1">Uncharacterized protein</fullName>
    </submittedName>
</protein>
<comment type="caution">
    <text evidence="1">The sequence shown here is derived from an EMBL/GenBank/DDBJ whole genome shotgun (WGS) entry which is preliminary data.</text>
</comment>
<gene>
    <name evidence="1" type="ORF">LCGC14_0248400</name>
</gene>
<organism evidence="1">
    <name type="scientific">marine sediment metagenome</name>
    <dbReference type="NCBI Taxonomy" id="412755"/>
    <lineage>
        <taxon>unclassified sequences</taxon>
        <taxon>metagenomes</taxon>
        <taxon>ecological metagenomes</taxon>
    </lineage>
</organism>
<evidence type="ECO:0000313" key="1">
    <source>
        <dbReference type="EMBL" id="KKN88278.1"/>
    </source>
</evidence>
<dbReference type="AlphaFoldDB" id="A0A0F9X9L4"/>
<dbReference type="EMBL" id="LAZR01000129">
    <property type="protein sequence ID" value="KKN88278.1"/>
    <property type="molecule type" value="Genomic_DNA"/>
</dbReference>
<sequence>MLSHEVETNLLEMLDSSDDGIPDELIKRCGRIEKLIQMVKPDGFLISSQVLAMVVEQWERENQK</sequence>
<reference evidence="1" key="1">
    <citation type="journal article" date="2015" name="Nature">
        <title>Complex archaea that bridge the gap between prokaryotes and eukaryotes.</title>
        <authorList>
            <person name="Spang A."/>
            <person name="Saw J.H."/>
            <person name="Jorgensen S.L."/>
            <person name="Zaremba-Niedzwiedzka K."/>
            <person name="Martijn J."/>
            <person name="Lind A.E."/>
            <person name="van Eijk R."/>
            <person name="Schleper C."/>
            <person name="Guy L."/>
            <person name="Ettema T.J."/>
        </authorList>
    </citation>
    <scope>NUCLEOTIDE SEQUENCE</scope>
</reference>
<proteinExistence type="predicted"/>